<dbReference type="OrthoDB" id="9815657at2"/>
<dbReference type="GO" id="GO:0005737">
    <property type="term" value="C:cytoplasm"/>
    <property type="evidence" value="ECO:0007669"/>
    <property type="project" value="UniProtKB-SubCell"/>
</dbReference>
<keyword evidence="4 7" id="KW-0645">Protease</keyword>
<evidence type="ECO:0000256" key="5">
    <source>
        <dbReference type="ARBA" id="ARBA00022801"/>
    </source>
</evidence>
<evidence type="ECO:0000256" key="1">
    <source>
        <dbReference type="ARBA" id="ARBA00004496"/>
    </source>
</evidence>
<dbReference type="PANTHER" id="PTHR43253:SF1">
    <property type="entry name" value="TRICORN PROTEASE HOMOLOG 2-RELATED"/>
    <property type="match status" value="1"/>
</dbReference>
<keyword evidence="14" id="KW-1185">Reference proteome</keyword>
<dbReference type="AlphaFoldDB" id="A0A3N0C2T2"/>
<evidence type="ECO:0000313" key="13">
    <source>
        <dbReference type="EMBL" id="RNL56862.1"/>
    </source>
</evidence>
<dbReference type="Gene3D" id="3.90.226.10">
    <property type="entry name" value="2-enoyl-CoA Hydratase, Chain A, domain 1"/>
    <property type="match status" value="1"/>
</dbReference>
<accession>A0A3N0C2T2</accession>
<dbReference type="Gene3D" id="2.130.10.10">
    <property type="entry name" value="YVTN repeat-like/Quinoprotein amine dehydrogenase"/>
    <property type="match status" value="1"/>
</dbReference>
<keyword evidence="5 7" id="KW-0378">Hydrolase</keyword>
<dbReference type="CDD" id="cd07562">
    <property type="entry name" value="Peptidase_S41_TRI"/>
    <property type="match status" value="1"/>
</dbReference>
<comment type="similarity">
    <text evidence="2 7">Belongs to the peptidase S41B family.</text>
</comment>
<dbReference type="Proteomes" id="UP000274046">
    <property type="component" value="Unassembled WGS sequence"/>
</dbReference>
<proteinExistence type="inferred from homology"/>
<dbReference type="InterPro" id="IPR036034">
    <property type="entry name" value="PDZ_sf"/>
</dbReference>
<evidence type="ECO:0000256" key="2">
    <source>
        <dbReference type="ARBA" id="ARBA00008524"/>
    </source>
</evidence>
<comment type="function">
    <text evidence="7">Degrades oligopeptides.</text>
</comment>
<dbReference type="SMART" id="SM00245">
    <property type="entry name" value="TSPc"/>
    <property type="match status" value="1"/>
</dbReference>
<dbReference type="PIRSF" id="PIRSF036421">
    <property type="entry name" value="Tricorn_protease"/>
    <property type="match status" value="1"/>
</dbReference>
<evidence type="ECO:0000256" key="7">
    <source>
        <dbReference type="PIRNR" id="PIRNR036421"/>
    </source>
</evidence>
<dbReference type="InterPro" id="IPR012393">
    <property type="entry name" value="Tricorn_protease"/>
</dbReference>
<evidence type="ECO:0000256" key="4">
    <source>
        <dbReference type="ARBA" id="ARBA00022670"/>
    </source>
</evidence>
<name>A0A3N0C2T2_9SPHI</name>
<dbReference type="InterPro" id="IPR005151">
    <property type="entry name" value="Tail-specific_protease"/>
</dbReference>
<feature type="active site" description="Nucleophile" evidence="8">
    <location>
        <position position="970"/>
    </location>
</feature>
<protein>
    <recommendedName>
        <fullName evidence="7">Tricorn protease homolog</fullName>
        <ecNumber evidence="7">3.4.21.-</ecNumber>
    </recommendedName>
</protein>
<evidence type="ECO:0000256" key="6">
    <source>
        <dbReference type="ARBA" id="ARBA00022825"/>
    </source>
</evidence>
<feature type="domain" description="Tail specific protease" evidence="12">
    <location>
        <begin position="855"/>
        <end position="1037"/>
    </location>
</feature>
<dbReference type="RefSeq" id="WP_123203844.1">
    <property type="nucleotide sequence ID" value="NZ_RBEE01000001.1"/>
</dbReference>
<evidence type="ECO:0000256" key="3">
    <source>
        <dbReference type="ARBA" id="ARBA00022490"/>
    </source>
</evidence>
<evidence type="ECO:0000256" key="9">
    <source>
        <dbReference type="PIRSR" id="PIRSR036421-3"/>
    </source>
</evidence>
<dbReference type="Gene3D" id="3.30.750.44">
    <property type="match status" value="1"/>
</dbReference>
<comment type="caution">
    <text evidence="13">The sequence shown here is derived from an EMBL/GenBank/DDBJ whole genome shotgun (WGS) entry which is preliminary data.</text>
</comment>
<sequence>MIKTLLKSLAAIAFLLPFHSFAQGQTYFAAYPALTPDAQTIVFSYDGDIWKVAVKGGSASRITAMQGEEINPKISPDGKWMAFSSNQYGNYDVYLMSLAGGDIKQLTFNDASDEVDNWSWDSKTIYFTSGRFNSFSSYKVAVSGGTAVRLFENYFNTTHHIAEAPDGELFFSDTWESYRFANRKHYKGAYNPDIQSYNPKTKAYKQYTNYIGKDFWTSVDSKGNVFFVSDEGNEEYNLYTFLGGKKTALTNFDTSIKRPFVSANGTTIVFEKDYQLFTYDVATKKTEKVNISTSRNQVLTKAQEYDVKGNISAFDVASDGKKMAFVSRGELFVSDADGKFIRKITNGGERAMQCKWLADNKTILFCQTWNGFQNWFTITGDGKGTPKQITKDKANNRDITLNKTKTMGVYLSGRNELKLLDLKTFESKTLVTDEFWAIQSSTPSFSPNDEYVLFTAYRNFEQDILVHNIKGNKTINLTNTGVTETDAAWSPDGKYIYFTSARTEPAYPSGSENVHIYRMALNNYDAPYRSDKFDDLFKETAPEPKDVKPAVTDKKTTKTTDTAKKKTDAKPTPKPASIITINTQNILDRVELVSPAFGSQFGTDVFAKGDKTYVFYSSNHEGGKFGIYRTVIEPFEANRTEKVGEGEGYSIVQSGDKFFTLAGGAISKYNIDGNKLDKIEHAYKFARNLNAEFNQMFYETWVGLDENFYDENFHGVDWEKMKNRYAAYLPYVNNRSDVRILLNDMLGELNSSHMGFNSSGAEERKNLTYITNQTGIMFENENPYKVERLVAKSNASYSGVNVKPGDVLIAVNGTQVDDKMDIDFYFSKPSLDKEMTLTFSRAGKETFVNIHPQNSGTLKNNLYDEWIARNKTNVDKWGNNRIAYSYMKNMGSGELERFLLDMVEQEENKDAIILDLRYNTGGNVHDAVLKFLSQKPYLKWKYRGGKMAPQSNFGPAVKPIVLLVNEQSLSDAEMTAAGFKQLKLGKIIGTETYRWIIFTSAKGLVDGSSYRLPSWGCYTMDGKNIEKEGVKPDIFVKNTFEDRLADKDPQLEKAVAEILKDLK</sequence>
<comment type="subcellular location">
    <subcellularLocation>
        <location evidence="1 7">Cytoplasm</location>
    </subcellularLocation>
</comment>
<reference evidence="13 14" key="1">
    <citation type="submission" date="2018-10" db="EMBL/GenBank/DDBJ databases">
        <title>Genome sequencing of Pedobacter jejuensis TNB23.</title>
        <authorList>
            <person name="Cho Y.-J."/>
            <person name="Cho A."/>
            <person name="Kim O.-S."/>
        </authorList>
    </citation>
    <scope>NUCLEOTIDE SEQUENCE [LARGE SCALE GENOMIC DNA]</scope>
    <source>
        <strain evidence="13 14">TNB23</strain>
    </source>
</reference>
<evidence type="ECO:0000256" key="10">
    <source>
        <dbReference type="SAM" id="MobiDB-lite"/>
    </source>
</evidence>
<feature type="signal peptide" evidence="11">
    <location>
        <begin position="1"/>
        <end position="22"/>
    </location>
</feature>
<dbReference type="Pfam" id="PF14684">
    <property type="entry name" value="Tricorn_C1"/>
    <property type="match status" value="1"/>
</dbReference>
<dbReference type="EMBL" id="RBEE01000001">
    <property type="protein sequence ID" value="RNL56862.1"/>
    <property type="molecule type" value="Genomic_DNA"/>
</dbReference>
<dbReference type="InterPro" id="IPR028204">
    <property type="entry name" value="Tricorn_C1"/>
</dbReference>
<evidence type="ECO:0000259" key="12">
    <source>
        <dbReference type="SMART" id="SM00245"/>
    </source>
</evidence>
<keyword evidence="11" id="KW-0732">Signal</keyword>
<feature type="region of interest" description="Disordered" evidence="10">
    <location>
        <begin position="544"/>
        <end position="576"/>
    </location>
</feature>
<dbReference type="SUPFAM" id="SSF50156">
    <property type="entry name" value="PDZ domain-like"/>
    <property type="match status" value="1"/>
</dbReference>
<dbReference type="EC" id="3.4.21.-" evidence="7"/>
<feature type="active site" description="Charge relay system" evidence="8">
    <location>
        <position position="753"/>
    </location>
</feature>
<evidence type="ECO:0000256" key="8">
    <source>
        <dbReference type="PIRSR" id="PIRSR036421-1"/>
    </source>
</evidence>
<keyword evidence="3 7" id="KW-0963">Cytoplasm</keyword>
<dbReference type="Gene3D" id="2.120.10.60">
    <property type="entry name" value="Tricorn protease N-terminal domain"/>
    <property type="match status" value="1"/>
</dbReference>
<dbReference type="GO" id="GO:0006508">
    <property type="term" value="P:proteolysis"/>
    <property type="evidence" value="ECO:0007669"/>
    <property type="project" value="UniProtKB-UniRule"/>
</dbReference>
<feature type="active site" description="Charge relay system" evidence="8">
    <location>
        <position position="1026"/>
    </location>
</feature>
<dbReference type="Pfam" id="PF26550">
    <property type="entry name" value="Tricorn_2nd"/>
    <property type="match status" value="1"/>
</dbReference>
<organism evidence="13 14">
    <name type="scientific">Pedobacter jejuensis</name>
    <dbReference type="NCBI Taxonomy" id="1268550"/>
    <lineage>
        <taxon>Bacteria</taxon>
        <taxon>Pseudomonadati</taxon>
        <taxon>Bacteroidota</taxon>
        <taxon>Sphingobacteriia</taxon>
        <taxon>Sphingobacteriales</taxon>
        <taxon>Sphingobacteriaceae</taxon>
        <taxon>Pedobacter</taxon>
    </lineage>
</organism>
<dbReference type="SUPFAM" id="SSF52096">
    <property type="entry name" value="ClpP/crotonase"/>
    <property type="match status" value="1"/>
</dbReference>
<keyword evidence="6 7" id="KW-0720">Serine protease</keyword>
<dbReference type="Pfam" id="PF03572">
    <property type="entry name" value="Peptidase_S41"/>
    <property type="match status" value="1"/>
</dbReference>
<gene>
    <name evidence="13" type="ORF">D7004_00145</name>
</gene>
<feature type="compositionally biased region" description="Basic and acidic residues" evidence="10">
    <location>
        <begin position="544"/>
        <end position="571"/>
    </location>
</feature>
<evidence type="ECO:0000313" key="14">
    <source>
        <dbReference type="Proteomes" id="UP000274046"/>
    </source>
</evidence>
<feature type="chain" id="PRO_5018160358" description="Tricorn protease homolog" evidence="11">
    <location>
        <begin position="23"/>
        <end position="1063"/>
    </location>
</feature>
<dbReference type="InterPro" id="IPR029045">
    <property type="entry name" value="ClpP/crotonase-like_dom_sf"/>
</dbReference>
<dbReference type="PANTHER" id="PTHR43253">
    <property type="entry name" value="TRICORN PROTEASE HOMOLOG 2-RELATED"/>
    <property type="match status" value="1"/>
</dbReference>
<feature type="site" description="Transition state stabilizer; via amide nitrogen" evidence="9">
    <location>
        <position position="971"/>
    </location>
</feature>
<dbReference type="Gene3D" id="2.30.42.10">
    <property type="match status" value="1"/>
</dbReference>
<dbReference type="Pfam" id="PF26549">
    <property type="entry name" value="Tricorn_N"/>
    <property type="match status" value="1"/>
</dbReference>
<evidence type="ECO:0000256" key="11">
    <source>
        <dbReference type="SAM" id="SignalP"/>
    </source>
</evidence>
<dbReference type="InterPro" id="IPR015943">
    <property type="entry name" value="WD40/YVTN_repeat-like_dom_sf"/>
</dbReference>
<dbReference type="SUPFAM" id="SSF82171">
    <property type="entry name" value="DPP6 N-terminal domain-like"/>
    <property type="match status" value="2"/>
</dbReference>
<dbReference type="GO" id="GO:0008236">
    <property type="term" value="F:serine-type peptidase activity"/>
    <property type="evidence" value="ECO:0007669"/>
    <property type="project" value="UniProtKB-UniRule"/>
</dbReference>